<dbReference type="Proteomes" id="UP000322234">
    <property type="component" value="Unassembled WGS sequence"/>
</dbReference>
<dbReference type="GO" id="GO:0016705">
    <property type="term" value="F:oxidoreductase activity, acting on paired donors, with incorporation or reduction of molecular oxygen"/>
    <property type="evidence" value="ECO:0007669"/>
    <property type="project" value="InterPro"/>
</dbReference>
<gene>
    <name evidence="5" type="ORF">E5288_WYG002269</name>
</gene>
<keyword evidence="3" id="KW-0479">Metal-binding</keyword>
<dbReference type="GO" id="GO:0005506">
    <property type="term" value="F:iron ion binding"/>
    <property type="evidence" value="ECO:0007669"/>
    <property type="project" value="InterPro"/>
</dbReference>
<evidence type="ECO:0000313" key="5">
    <source>
        <dbReference type="EMBL" id="MXR00141.1"/>
    </source>
</evidence>
<keyword evidence="4" id="KW-0408">Iron</keyword>
<dbReference type="Gene3D" id="1.10.630.10">
    <property type="entry name" value="Cytochrome P450"/>
    <property type="match status" value="1"/>
</dbReference>
<reference evidence="5" key="1">
    <citation type="submission" date="2019-10" db="EMBL/GenBank/DDBJ databases">
        <title>The sequence and de novo assembly of the wild yak genome.</title>
        <authorList>
            <person name="Liu Y."/>
        </authorList>
    </citation>
    <scope>NUCLEOTIDE SEQUENCE [LARGE SCALE GENOMIC DNA]</scope>
    <source>
        <strain evidence="5">WY2019</strain>
    </source>
</reference>
<dbReference type="GO" id="GO:0004497">
    <property type="term" value="F:monooxygenase activity"/>
    <property type="evidence" value="ECO:0007669"/>
    <property type="project" value="InterPro"/>
</dbReference>
<evidence type="ECO:0000256" key="1">
    <source>
        <dbReference type="ARBA" id="ARBA00010617"/>
    </source>
</evidence>
<evidence type="ECO:0000313" key="6">
    <source>
        <dbReference type="Proteomes" id="UP000322234"/>
    </source>
</evidence>
<sequence>MDNLITTVWDVLTAGIETTSISLKYGLLLLLKHPEVTGSITDDGQDEILVRNWQALMTFLLFICLEDVQEKLPSLVHLPIIV</sequence>
<organism evidence="5 6">
    <name type="scientific">Bos mutus</name>
    <name type="common">wild yak</name>
    <dbReference type="NCBI Taxonomy" id="72004"/>
    <lineage>
        <taxon>Eukaryota</taxon>
        <taxon>Metazoa</taxon>
        <taxon>Chordata</taxon>
        <taxon>Craniata</taxon>
        <taxon>Vertebrata</taxon>
        <taxon>Euteleostomi</taxon>
        <taxon>Mammalia</taxon>
        <taxon>Eutheria</taxon>
        <taxon>Laurasiatheria</taxon>
        <taxon>Artiodactyla</taxon>
        <taxon>Ruminantia</taxon>
        <taxon>Pecora</taxon>
        <taxon>Bovidae</taxon>
        <taxon>Bovinae</taxon>
        <taxon>Bos</taxon>
    </lineage>
</organism>
<protein>
    <submittedName>
        <fullName evidence="5">Uncharacterized protein</fullName>
    </submittedName>
</protein>
<evidence type="ECO:0000256" key="3">
    <source>
        <dbReference type="ARBA" id="ARBA00022723"/>
    </source>
</evidence>
<dbReference type="PRINTS" id="PR00463">
    <property type="entry name" value="EP450I"/>
</dbReference>
<comment type="caution">
    <text evidence="5">The sequence shown here is derived from an EMBL/GenBank/DDBJ whole genome shotgun (WGS) entry which is preliminary data.</text>
</comment>
<dbReference type="InterPro" id="IPR036396">
    <property type="entry name" value="Cyt_P450_sf"/>
</dbReference>
<accession>A0A6B0SE10</accession>
<dbReference type="GO" id="GO:0020037">
    <property type="term" value="F:heme binding"/>
    <property type="evidence" value="ECO:0007669"/>
    <property type="project" value="InterPro"/>
</dbReference>
<evidence type="ECO:0000256" key="2">
    <source>
        <dbReference type="ARBA" id="ARBA00022617"/>
    </source>
</evidence>
<comment type="similarity">
    <text evidence="1">Belongs to the cytochrome P450 family.</text>
</comment>
<dbReference type="InterPro" id="IPR001128">
    <property type="entry name" value="Cyt_P450"/>
</dbReference>
<dbReference type="SUPFAM" id="SSF48264">
    <property type="entry name" value="Cytochrome P450"/>
    <property type="match status" value="1"/>
</dbReference>
<name>A0A6B0SE10_9CETA</name>
<dbReference type="Pfam" id="PF00067">
    <property type="entry name" value="p450"/>
    <property type="match status" value="1"/>
</dbReference>
<dbReference type="InterPro" id="IPR002401">
    <property type="entry name" value="Cyt_P450_E_grp-I"/>
</dbReference>
<keyword evidence="2" id="KW-0349">Heme</keyword>
<keyword evidence="6" id="KW-1185">Reference proteome</keyword>
<dbReference type="AlphaFoldDB" id="A0A6B0SE10"/>
<dbReference type="EMBL" id="VBQZ03017083">
    <property type="protein sequence ID" value="MXR00141.1"/>
    <property type="molecule type" value="Genomic_DNA"/>
</dbReference>
<proteinExistence type="inferred from homology"/>
<evidence type="ECO:0000256" key="4">
    <source>
        <dbReference type="ARBA" id="ARBA00023004"/>
    </source>
</evidence>